<evidence type="ECO:0000313" key="1">
    <source>
        <dbReference type="EMBL" id="QHT20297.1"/>
    </source>
</evidence>
<name>A0A6C0DU13_9ZZZZ</name>
<organism evidence="1">
    <name type="scientific">viral metagenome</name>
    <dbReference type="NCBI Taxonomy" id="1070528"/>
    <lineage>
        <taxon>unclassified sequences</taxon>
        <taxon>metagenomes</taxon>
        <taxon>organismal metagenomes</taxon>
    </lineage>
</organism>
<reference evidence="1" key="1">
    <citation type="journal article" date="2020" name="Nature">
        <title>Giant virus diversity and host interactions through global metagenomics.</title>
        <authorList>
            <person name="Schulz F."/>
            <person name="Roux S."/>
            <person name="Paez-Espino D."/>
            <person name="Jungbluth S."/>
            <person name="Walsh D.A."/>
            <person name="Denef V.J."/>
            <person name="McMahon K.D."/>
            <person name="Konstantinidis K.T."/>
            <person name="Eloe-Fadrosh E.A."/>
            <person name="Kyrpides N.C."/>
            <person name="Woyke T."/>
        </authorList>
    </citation>
    <scope>NUCLEOTIDE SEQUENCE</scope>
    <source>
        <strain evidence="1">GVMAG-M-3300023174-60</strain>
    </source>
</reference>
<sequence>MTLFILGGLLLLGVVVFFWMCKSSIEPFADMKMTPWFGYEPGYGPGWGRKGCCNSATPESIKANNLA</sequence>
<dbReference type="AlphaFoldDB" id="A0A6C0DU13"/>
<proteinExistence type="predicted"/>
<dbReference type="EMBL" id="MN739677">
    <property type="protein sequence ID" value="QHT20297.1"/>
    <property type="molecule type" value="Genomic_DNA"/>
</dbReference>
<accession>A0A6C0DU13</accession>
<protein>
    <submittedName>
        <fullName evidence="1">Uncharacterized protein</fullName>
    </submittedName>
</protein>